<dbReference type="InterPro" id="IPR052929">
    <property type="entry name" value="RNase_H-like_EbsB-rel"/>
</dbReference>
<dbReference type="PANTHER" id="PTHR47074:SF21">
    <property type="entry name" value="RNASE H TYPE-1 DOMAIN-CONTAINING PROTEIN"/>
    <property type="match status" value="1"/>
</dbReference>
<keyword evidence="3" id="KW-1185">Reference proteome</keyword>
<dbReference type="SUPFAM" id="SSF53098">
    <property type="entry name" value="Ribonuclease H-like"/>
    <property type="match status" value="1"/>
</dbReference>
<dbReference type="InterPro" id="IPR036397">
    <property type="entry name" value="RNaseH_sf"/>
</dbReference>
<evidence type="ECO:0000259" key="1">
    <source>
        <dbReference type="Pfam" id="PF13456"/>
    </source>
</evidence>
<dbReference type="GO" id="GO:0003676">
    <property type="term" value="F:nucleic acid binding"/>
    <property type="evidence" value="ECO:0007669"/>
    <property type="project" value="InterPro"/>
</dbReference>
<dbReference type="GO" id="GO:0004523">
    <property type="term" value="F:RNA-DNA hybrid ribonuclease activity"/>
    <property type="evidence" value="ECO:0007669"/>
    <property type="project" value="InterPro"/>
</dbReference>
<feature type="domain" description="RNase H type-1" evidence="1">
    <location>
        <begin position="151"/>
        <end position="271"/>
    </location>
</feature>
<dbReference type="OrthoDB" id="1473488at2759"/>
<gene>
    <name evidence="2" type="ORF">Cgig2_007467</name>
</gene>
<name>A0A9Q1QEA3_9CARY</name>
<dbReference type="CDD" id="cd06222">
    <property type="entry name" value="RNase_H_like"/>
    <property type="match status" value="1"/>
</dbReference>
<dbReference type="Proteomes" id="UP001153076">
    <property type="component" value="Unassembled WGS sequence"/>
</dbReference>
<organism evidence="2 3">
    <name type="scientific">Carnegiea gigantea</name>
    <dbReference type="NCBI Taxonomy" id="171969"/>
    <lineage>
        <taxon>Eukaryota</taxon>
        <taxon>Viridiplantae</taxon>
        <taxon>Streptophyta</taxon>
        <taxon>Embryophyta</taxon>
        <taxon>Tracheophyta</taxon>
        <taxon>Spermatophyta</taxon>
        <taxon>Magnoliopsida</taxon>
        <taxon>eudicotyledons</taxon>
        <taxon>Gunneridae</taxon>
        <taxon>Pentapetalae</taxon>
        <taxon>Caryophyllales</taxon>
        <taxon>Cactineae</taxon>
        <taxon>Cactaceae</taxon>
        <taxon>Cactoideae</taxon>
        <taxon>Echinocereeae</taxon>
        <taxon>Carnegiea</taxon>
    </lineage>
</organism>
<evidence type="ECO:0000313" key="2">
    <source>
        <dbReference type="EMBL" id="KAJ8437490.1"/>
    </source>
</evidence>
<dbReference type="AlphaFoldDB" id="A0A9Q1QEA3"/>
<protein>
    <recommendedName>
        <fullName evidence="1">RNase H type-1 domain-containing protein</fullName>
    </recommendedName>
</protein>
<evidence type="ECO:0000313" key="3">
    <source>
        <dbReference type="Proteomes" id="UP001153076"/>
    </source>
</evidence>
<dbReference type="EMBL" id="JAKOGI010000297">
    <property type="protein sequence ID" value="KAJ8437490.1"/>
    <property type="molecule type" value="Genomic_DNA"/>
</dbReference>
<dbReference type="Pfam" id="PF13456">
    <property type="entry name" value="RVT_3"/>
    <property type="match status" value="1"/>
</dbReference>
<dbReference type="InterPro" id="IPR044730">
    <property type="entry name" value="RNase_H-like_dom_plant"/>
</dbReference>
<comment type="caution">
    <text evidence="2">The sequence shown here is derived from an EMBL/GenBank/DDBJ whole genome shotgun (WGS) entry which is preliminary data.</text>
</comment>
<dbReference type="InterPro" id="IPR012337">
    <property type="entry name" value="RNaseH-like_sf"/>
</dbReference>
<sequence>MRDVILQGSRWLAGDGRSIEAWNSRWLLRPTTFMVITPKPSHLSSVRVCDLIDHDNAHWRENLVREYFLPVDAEVILTVPLCASWPHDKLIWHDSPDGAFSESDTHALLECQLALQIWEGSPVNSGIWDAKYRSMEDCIVRAAKQSMYKLNFDGRKVGVSGWGWGFVIRNSLGDVMMAGTEEGQEFTEPLVEEALACLLGMRCAMGAGFDNIIVEGDCQSLIQSLGRKRVEDTFAGFIVKDILSLASCFGFRSWSFVKRGGNRVAYELAHLHRFVFVLELEKWISLTA</sequence>
<dbReference type="PANTHER" id="PTHR47074">
    <property type="entry name" value="BNAC02G40300D PROTEIN"/>
    <property type="match status" value="1"/>
</dbReference>
<dbReference type="InterPro" id="IPR002156">
    <property type="entry name" value="RNaseH_domain"/>
</dbReference>
<reference evidence="2" key="1">
    <citation type="submission" date="2022-04" db="EMBL/GenBank/DDBJ databases">
        <title>Carnegiea gigantea Genome sequencing and assembly v2.</title>
        <authorList>
            <person name="Copetti D."/>
            <person name="Sanderson M.J."/>
            <person name="Burquez A."/>
            <person name="Wojciechowski M.F."/>
        </authorList>
    </citation>
    <scope>NUCLEOTIDE SEQUENCE</scope>
    <source>
        <strain evidence="2">SGP5-SGP5p</strain>
        <tissue evidence="2">Aerial part</tissue>
    </source>
</reference>
<accession>A0A9Q1QEA3</accession>
<proteinExistence type="predicted"/>
<dbReference type="Gene3D" id="3.30.420.10">
    <property type="entry name" value="Ribonuclease H-like superfamily/Ribonuclease H"/>
    <property type="match status" value="1"/>
</dbReference>